<dbReference type="GO" id="GO:0016987">
    <property type="term" value="F:sigma factor activity"/>
    <property type="evidence" value="ECO:0007669"/>
    <property type="project" value="UniProtKB-KW"/>
</dbReference>
<dbReference type="GO" id="GO:0006352">
    <property type="term" value="P:DNA-templated transcription initiation"/>
    <property type="evidence" value="ECO:0007669"/>
    <property type="project" value="InterPro"/>
</dbReference>
<dbReference type="OrthoDB" id="9784984at2"/>
<dbReference type="EMBL" id="FONY01000001">
    <property type="protein sequence ID" value="SFE41431.1"/>
    <property type="molecule type" value="Genomic_DNA"/>
</dbReference>
<dbReference type="NCBIfam" id="TIGR02937">
    <property type="entry name" value="sigma70-ECF"/>
    <property type="match status" value="1"/>
</dbReference>
<evidence type="ECO:0000259" key="6">
    <source>
        <dbReference type="Pfam" id="PF08281"/>
    </source>
</evidence>
<evidence type="ECO:0000313" key="8">
    <source>
        <dbReference type="Proteomes" id="UP000199513"/>
    </source>
</evidence>
<comment type="similarity">
    <text evidence="1">Belongs to the sigma-70 factor family. ECF subfamily.</text>
</comment>
<feature type="domain" description="RNA polymerase sigma-70 region 2" evidence="5">
    <location>
        <begin position="28"/>
        <end position="92"/>
    </location>
</feature>
<reference evidence="7 8" key="1">
    <citation type="submission" date="2016-10" db="EMBL/GenBank/DDBJ databases">
        <authorList>
            <person name="de Groot N.N."/>
        </authorList>
    </citation>
    <scope>NUCLEOTIDE SEQUENCE [LARGE SCALE GENOMIC DNA]</scope>
    <source>
        <strain>GEY</strain>
        <strain evidence="8">DSM 9560</strain>
    </source>
</reference>
<gene>
    <name evidence="7" type="ORF">SAMN04488541_1001110</name>
</gene>
<feature type="domain" description="RNA polymerase sigma factor 70 region 4 type 2" evidence="6">
    <location>
        <begin position="123"/>
        <end position="175"/>
    </location>
</feature>
<dbReference type="Proteomes" id="UP000199513">
    <property type="component" value="Unassembled WGS sequence"/>
</dbReference>
<evidence type="ECO:0000256" key="2">
    <source>
        <dbReference type="ARBA" id="ARBA00023015"/>
    </source>
</evidence>
<evidence type="ECO:0000256" key="3">
    <source>
        <dbReference type="ARBA" id="ARBA00023082"/>
    </source>
</evidence>
<proteinExistence type="inferred from homology"/>
<dbReference type="InterPro" id="IPR039425">
    <property type="entry name" value="RNA_pol_sigma-70-like"/>
</dbReference>
<keyword evidence="8" id="KW-1185">Reference proteome</keyword>
<keyword evidence="3" id="KW-0731">Sigma factor</keyword>
<keyword evidence="2" id="KW-0805">Transcription regulation</keyword>
<dbReference type="AlphaFoldDB" id="A0A1I2ABT2"/>
<evidence type="ECO:0000256" key="4">
    <source>
        <dbReference type="ARBA" id="ARBA00023163"/>
    </source>
</evidence>
<dbReference type="PANTHER" id="PTHR43133:SF57">
    <property type="entry name" value="RNA POLYMERASE SIGMA-70 FACTOR"/>
    <property type="match status" value="1"/>
</dbReference>
<dbReference type="InterPro" id="IPR013325">
    <property type="entry name" value="RNA_pol_sigma_r2"/>
</dbReference>
<sequence length="185" mass="22070">MHQSEKEIQEEHDIIKKAIEHPEVFGFLYEKYYKQIFLFILRRIDDKATTADLASQVFLKAMLNLPKYKFQGLPFSAWLYRIATNQVNEFYRGSHFQRVVSVEDEQISNVFKEAAVPDKDKAELISKLLEELDEDEVQLLELRFFEDRPFKEVAFILDITENNAKVRTYRIIEKLKKIAKRNYEL</sequence>
<name>A0A1I2ABT2_9BACT</name>
<dbReference type="CDD" id="cd06171">
    <property type="entry name" value="Sigma70_r4"/>
    <property type="match status" value="1"/>
</dbReference>
<dbReference type="Pfam" id="PF08281">
    <property type="entry name" value="Sigma70_r4_2"/>
    <property type="match status" value="1"/>
</dbReference>
<organism evidence="7 8">
    <name type="scientific">Thermoflexibacter ruber</name>
    <dbReference type="NCBI Taxonomy" id="1003"/>
    <lineage>
        <taxon>Bacteria</taxon>
        <taxon>Pseudomonadati</taxon>
        <taxon>Bacteroidota</taxon>
        <taxon>Cytophagia</taxon>
        <taxon>Cytophagales</taxon>
        <taxon>Thermoflexibacteraceae</taxon>
        <taxon>Thermoflexibacter</taxon>
    </lineage>
</organism>
<dbReference type="InterPro" id="IPR013249">
    <property type="entry name" value="RNA_pol_sigma70_r4_t2"/>
</dbReference>
<evidence type="ECO:0000313" key="7">
    <source>
        <dbReference type="EMBL" id="SFE41431.1"/>
    </source>
</evidence>
<dbReference type="Gene3D" id="1.10.10.10">
    <property type="entry name" value="Winged helix-like DNA-binding domain superfamily/Winged helix DNA-binding domain"/>
    <property type="match status" value="1"/>
</dbReference>
<dbReference type="InterPro" id="IPR036388">
    <property type="entry name" value="WH-like_DNA-bd_sf"/>
</dbReference>
<evidence type="ECO:0000256" key="1">
    <source>
        <dbReference type="ARBA" id="ARBA00010641"/>
    </source>
</evidence>
<dbReference type="InterPro" id="IPR013324">
    <property type="entry name" value="RNA_pol_sigma_r3/r4-like"/>
</dbReference>
<dbReference type="SUPFAM" id="SSF88946">
    <property type="entry name" value="Sigma2 domain of RNA polymerase sigma factors"/>
    <property type="match status" value="1"/>
</dbReference>
<dbReference type="SUPFAM" id="SSF88659">
    <property type="entry name" value="Sigma3 and sigma4 domains of RNA polymerase sigma factors"/>
    <property type="match status" value="1"/>
</dbReference>
<evidence type="ECO:0000259" key="5">
    <source>
        <dbReference type="Pfam" id="PF04542"/>
    </source>
</evidence>
<dbReference type="InterPro" id="IPR014284">
    <property type="entry name" value="RNA_pol_sigma-70_dom"/>
</dbReference>
<dbReference type="STRING" id="1003.SAMN04488541_1001110"/>
<dbReference type="InterPro" id="IPR007627">
    <property type="entry name" value="RNA_pol_sigma70_r2"/>
</dbReference>
<protein>
    <submittedName>
        <fullName evidence="7">RNA polymerase sigma-70 factor, ECF subfamily</fullName>
    </submittedName>
</protein>
<dbReference type="PANTHER" id="PTHR43133">
    <property type="entry name" value="RNA POLYMERASE ECF-TYPE SIGMA FACTO"/>
    <property type="match status" value="1"/>
</dbReference>
<keyword evidence="4" id="KW-0804">Transcription</keyword>
<dbReference type="Gene3D" id="1.10.1740.10">
    <property type="match status" value="1"/>
</dbReference>
<dbReference type="Pfam" id="PF04542">
    <property type="entry name" value="Sigma70_r2"/>
    <property type="match status" value="1"/>
</dbReference>
<dbReference type="GO" id="GO:0003677">
    <property type="term" value="F:DNA binding"/>
    <property type="evidence" value="ECO:0007669"/>
    <property type="project" value="InterPro"/>
</dbReference>
<accession>A0A1I2ABT2</accession>